<name>A0AAV4XIM5_CAEEX</name>
<evidence type="ECO:0000313" key="2">
    <source>
        <dbReference type="Proteomes" id="UP001054945"/>
    </source>
</evidence>
<keyword evidence="2" id="KW-1185">Reference proteome</keyword>
<sequence length="137" mass="15554">MISLWCRNDAQDGLMRSRMESRIELPKFETKANKQNVNKPKINSLRQLTQKVGRNYGTRYATVSTREKIPFAADRAESISRDVQSSLMPAVKRNLRVVSSLPIYASPKRVLNDRRPIASQKPICDRGKTSIGIVKPL</sequence>
<protein>
    <submittedName>
        <fullName evidence="1">Uncharacterized protein</fullName>
    </submittedName>
</protein>
<dbReference type="EMBL" id="BPLR01017716">
    <property type="protein sequence ID" value="GIY93869.1"/>
    <property type="molecule type" value="Genomic_DNA"/>
</dbReference>
<comment type="caution">
    <text evidence="1">The sequence shown here is derived from an EMBL/GenBank/DDBJ whole genome shotgun (WGS) entry which is preliminary data.</text>
</comment>
<dbReference type="AlphaFoldDB" id="A0AAV4XIM5"/>
<organism evidence="1 2">
    <name type="scientific">Caerostris extrusa</name>
    <name type="common">Bark spider</name>
    <name type="synonym">Caerostris bankana</name>
    <dbReference type="NCBI Taxonomy" id="172846"/>
    <lineage>
        <taxon>Eukaryota</taxon>
        <taxon>Metazoa</taxon>
        <taxon>Ecdysozoa</taxon>
        <taxon>Arthropoda</taxon>
        <taxon>Chelicerata</taxon>
        <taxon>Arachnida</taxon>
        <taxon>Araneae</taxon>
        <taxon>Araneomorphae</taxon>
        <taxon>Entelegynae</taxon>
        <taxon>Araneoidea</taxon>
        <taxon>Araneidae</taxon>
        <taxon>Caerostris</taxon>
    </lineage>
</organism>
<proteinExistence type="predicted"/>
<dbReference type="Proteomes" id="UP001054945">
    <property type="component" value="Unassembled WGS sequence"/>
</dbReference>
<gene>
    <name evidence="1" type="ORF">CEXT_696241</name>
</gene>
<reference evidence="1 2" key="1">
    <citation type="submission" date="2021-06" db="EMBL/GenBank/DDBJ databases">
        <title>Caerostris extrusa draft genome.</title>
        <authorList>
            <person name="Kono N."/>
            <person name="Arakawa K."/>
        </authorList>
    </citation>
    <scope>NUCLEOTIDE SEQUENCE [LARGE SCALE GENOMIC DNA]</scope>
</reference>
<accession>A0AAV4XIM5</accession>
<evidence type="ECO:0000313" key="1">
    <source>
        <dbReference type="EMBL" id="GIY93869.1"/>
    </source>
</evidence>